<protein>
    <recommendedName>
        <fullName evidence="6">Group 1 truncated hemoglobin</fullName>
    </recommendedName>
</protein>
<gene>
    <name evidence="7" type="ORF">DP116_25130</name>
</gene>
<keyword evidence="2 6" id="KW-0813">Transport</keyword>
<keyword evidence="5 6" id="KW-0408">Iron</keyword>
<keyword evidence="6" id="KW-0561">Oxygen transport</keyword>
<comment type="similarity">
    <text evidence="1 6">Belongs to the truncated hemoglobin family. Group I subfamily.</text>
</comment>
<dbReference type="InterPro" id="IPR016339">
    <property type="entry name" value="Hemoglobin_trunc_I"/>
</dbReference>
<comment type="cofactor">
    <cofactor evidence="6">
        <name>heme</name>
        <dbReference type="ChEBI" id="CHEBI:30413"/>
    </cofactor>
</comment>
<dbReference type="Pfam" id="PF01152">
    <property type="entry name" value="Bac_globin"/>
    <property type="match status" value="1"/>
</dbReference>
<dbReference type="Proteomes" id="UP000718564">
    <property type="component" value="Unassembled WGS sequence"/>
</dbReference>
<keyword evidence="4 6" id="KW-0479">Metal-binding</keyword>
<evidence type="ECO:0000313" key="8">
    <source>
        <dbReference type="Proteomes" id="UP000718564"/>
    </source>
</evidence>
<dbReference type="EMBL" id="QMEB01000275">
    <property type="protein sequence ID" value="NMG22553.1"/>
    <property type="molecule type" value="Genomic_DNA"/>
</dbReference>
<evidence type="ECO:0000256" key="2">
    <source>
        <dbReference type="ARBA" id="ARBA00022448"/>
    </source>
</evidence>
<name>A0ABX1PF50_9CYAN</name>
<dbReference type="Gene3D" id="1.10.490.10">
    <property type="entry name" value="Globins"/>
    <property type="match status" value="1"/>
</dbReference>
<reference evidence="7 8" key="1">
    <citation type="submission" date="2018-06" db="EMBL/GenBank/DDBJ databases">
        <title>Comparative genomics of Brasilonema spp. strains.</title>
        <authorList>
            <person name="Alvarenga D.O."/>
            <person name="Fiore M.F."/>
            <person name="Varani A.M."/>
        </authorList>
    </citation>
    <scope>NUCLEOTIDE SEQUENCE [LARGE SCALE GENOMIC DNA]</scope>
    <source>
        <strain evidence="7 8">SPC951</strain>
    </source>
</reference>
<keyword evidence="8" id="KW-1185">Reference proteome</keyword>
<evidence type="ECO:0000256" key="1">
    <source>
        <dbReference type="ARBA" id="ARBA00009660"/>
    </source>
</evidence>
<sequence>MSTLFDKLGGQQGLEQVVDEFYKRVMADNTLSKFFANTNMDKQRQKQVDFFAKIFDGPDQYKGRSMDATHTGMNLQQQHFDVIAKYLNEALAARGVSSEDANAAVGRVESLKGTILNK</sequence>
<dbReference type="SUPFAM" id="SSF46458">
    <property type="entry name" value="Globin-like"/>
    <property type="match status" value="1"/>
</dbReference>
<dbReference type="CDD" id="cd00454">
    <property type="entry name" value="TrHb1_N"/>
    <property type="match status" value="1"/>
</dbReference>
<keyword evidence="3 6" id="KW-0349">Heme</keyword>
<dbReference type="PIRSF" id="PIRSF002030">
    <property type="entry name" value="Globin_Protozoa/Cyanobacteria"/>
    <property type="match status" value="1"/>
</dbReference>
<dbReference type="InterPro" id="IPR009050">
    <property type="entry name" value="Globin-like_sf"/>
</dbReference>
<evidence type="ECO:0000256" key="4">
    <source>
        <dbReference type="ARBA" id="ARBA00022723"/>
    </source>
</evidence>
<dbReference type="InterPro" id="IPR012292">
    <property type="entry name" value="Globin/Proto"/>
</dbReference>
<accession>A0ABX1PF50</accession>
<evidence type="ECO:0000256" key="5">
    <source>
        <dbReference type="ARBA" id="ARBA00023004"/>
    </source>
</evidence>
<comment type="caution">
    <text evidence="7">The sequence shown here is derived from an EMBL/GenBank/DDBJ whole genome shotgun (WGS) entry which is preliminary data.</text>
</comment>
<evidence type="ECO:0000256" key="3">
    <source>
        <dbReference type="ARBA" id="ARBA00022617"/>
    </source>
</evidence>
<proteinExistence type="inferred from homology"/>
<dbReference type="RefSeq" id="WP_169157748.1">
    <property type="nucleotide sequence ID" value="NZ_CAWPJE010000278.1"/>
</dbReference>
<evidence type="ECO:0000256" key="6">
    <source>
        <dbReference type="PIRNR" id="PIRNR002030"/>
    </source>
</evidence>
<organism evidence="7 8">
    <name type="scientific">Brasilonema bromeliae SPC951</name>
    <dbReference type="NCBI Taxonomy" id="385972"/>
    <lineage>
        <taxon>Bacteria</taxon>
        <taxon>Bacillati</taxon>
        <taxon>Cyanobacteriota</taxon>
        <taxon>Cyanophyceae</taxon>
        <taxon>Nostocales</taxon>
        <taxon>Scytonemataceae</taxon>
        <taxon>Brasilonema</taxon>
        <taxon>Bromeliae group (in: Brasilonema)</taxon>
    </lineage>
</organism>
<evidence type="ECO:0000313" key="7">
    <source>
        <dbReference type="EMBL" id="NMG22553.1"/>
    </source>
</evidence>
<dbReference type="InterPro" id="IPR001486">
    <property type="entry name" value="Hemoglobin_trunc"/>
</dbReference>